<evidence type="ECO:0000256" key="5">
    <source>
        <dbReference type="ARBA" id="ARBA00022989"/>
    </source>
</evidence>
<keyword evidence="5 7" id="KW-1133">Transmembrane helix</keyword>
<dbReference type="EMBL" id="CP047020">
    <property type="protein sequence ID" value="QHA02348.1"/>
    <property type="molecule type" value="Genomic_DNA"/>
</dbReference>
<dbReference type="RefSeq" id="WP_158917261.1">
    <property type="nucleotide sequence ID" value="NZ_CP047020.1"/>
</dbReference>
<keyword evidence="4 7" id="KW-0812">Transmembrane</keyword>
<comment type="subcellular location">
    <subcellularLocation>
        <location evidence="1 7">Cell membrane</location>
        <topology evidence="1 7">Multi-pass membrane protein</topology>
    </subcellularLocation>
</comment>
<dbReference type="AlphaFoldDB" id="A0A6I6MPK0"/>
<protein>
    <submittedName>
        <fullName evidence="10">ABC transporter permease subunit</fullName>
    </submittedName>
</protein>
<evidence type="ECO:0000256" key="4">
    <source>
        <dbReference type="ARBA" id="ARBA00022692"/>
    </source>
</evidence>
<accession>A0A6I6MPK0</accession>
<keyword evidence="6 7" id="KW-0472">Membrane</keyword>
<evidence type="ECO:0000256" key="8">
    <source>
        <dbReference type="SAM" id="MobiDB-lite"/>
    </source>
</evidence>
<feature type="transmembrane region" description="Helical" evidence="7">
    <location>
        <begin position="158"/>
        <end position="181"/>
    </location>
</feature>
<organism evidence="10 11">
    <name type="scientific">Streptomyces broussonetiae</name>
    <dbReference type="NCBI Taxonomy" id="2686304"/>
    <lineage>
        <taxon>Bacteria</taxon>
        <taxon>Bacillati</taxon>
        <taxon>Actinomycetota</taxon>
        <taxon>Actinomycetes</taxon>
        <taxon>Kitasatosporales</taxon>
        <taxon>Streptomycetaceae</taxon>
        <taxon>Streptomyces</taxon>
    </lineage>
</organism>
<evidence type="ECO:0000256" key="3">
    <source>
        <dbReference type="ARBA" id="ARBA00022475"/>
    </source>
</evidence>
<name>A0A6I6MPK0_9ACTN</name>
<dbReference type="Pfam" id="PF00528">
    <property type="entry name" value="BPD_transp_1"/>
    <property type="match status" value="1"/>
</dbReference>
<comment type="similarity">
    <text evidence="7">Belongs to the binding-protein-dependent transport system permease family.</text>
</comment>
<keyword evidence="3" id="KW-1003">Cell membrane</keyword>
<evidence type="ECO:0000256" key="6">
    <source>
        <dbReference type="ARBA" id="ARBA00023136"/>
    </source>
</evidence>
<gene>
    <name evidence="10" type="ORF">GQF42_02670</name>
</gene>
<evidence type="ECO:0000256" key="7">
    <source>
        <dbReference type="RuleBase" id="RU363032"/>
    </source>
</evidence>
<feature type="transmembrane region" description="Helical" evidence="7">
    <location>
        <begin position="263"/>
        <end position="281"/>
    </location>
</feature>
<dbReference type="GO" id="GO:0005886">
    <property type="term" value="C:plasma membrane"/>
    <property type="evidence" value="ECO:0007669"/>
    <property type="project" value="UniProtKB-SubCell"/>
</dbReference>
<dbReference type="PROSITE" id="PS50928">
    <property type="entry name" value="ABC_TM1"/>
    <property type="match status" value="1"/>
</dbReference>
<evidence type="ECO:0000313" key="10">
    <source>
        <dbReference type="EMBL" id="QHA02348.1"/>
    </source>
</evidence>
<keyword evidence="11" id="KW-1185">Reference proteome</keyword>
<dbReference type="SUPFAM" id="SSF161098">
    <property type="entry name" value="MetI-like"/>
    <property type="match status" value="1"/>
</dbReference>
<dbReference type="InterPro" id="IPR035906">
    <property type="entry name" value="MetI-like_sf"/>
</dbReference>
<evidence type="ECO:0000256" key="1">
    <source>
        <dbReference type="ARBA" id="ARBA00004651"/>
    </source>
</evidence>
<feature type="transmembrane region" description="Helical" evidence="7">
    <location>
        <begin position="202"/>
        <end position="227"/>
    </location>
</feature>
<feature type="transmembrane region" description="Helical" evidence="7">
    <location>
        <begin position="30"/>
        <end position="51"/>
    </location>
</feature>
<evidence type="ECO:0000256" key="2">
    <source>
        <dbReference type="ARBA" id="ARBA00022448"/>
    </source>
</evidence>
<feature type="compositionally biased region" description="Polar residues" evidence="8">
    <location>
        <begin position="1"/>
        <end position="11"/>
    </location>
</feature>
<dbReference type="PANTHER" id="PTHR43744">
    <property type="entry name" value="ABC TRANSPORTER PERMEASE PROTEIN MG189-RELATED-RELATED"/>
    <property type="match status" value="1"/>
</dbReference>
<proteinExistence type="inferred from homology"/>
<feature type="transmembrane region" description="Helical" evidence="7">
    <location>
        <begin position="90"/>
        <end position="113"/>
    </location>
</feature>
<sequence>MTLTAPSTTRAVSPAPADTAPRRRRRLRSAGSHIGLLMVTLVVVAPILLMVKVSLQSDADFAAHPLSWPSHWSLHNYVAAVHAMNYGRSLYNTVLITGGAAALVVLTGSLAAWPMSRISRRWTRTVYQLFVAGLTVPVFVMITPLYMFMRDLGLLDSYASVILAEAAISLPFAVLFFTSFLRSVPVDLEEAAAIDGAGPLRTYWHVILPVLRPASATLVITLTLAIWNDLVIPLVLLTSDAKQTMTLDVYSTIGTHAYSTSQLLPTVVLGTVPLLIVFLVLQRHIVAGITAGVSKG</sequence>
<dbReference type="CDD" id="cd06261">
    <property type="entry name" value="TM_PBP2"/>
    <property type="match status" value="1"/>
</dbReference>
<feature type="transmembrane region" description="Helical" evidence="7">
    <location>
        <begin position="125"/>
        <end position="146"/>
    </location>
</feature>
<evidence type="ECO:0000259" key="9">
    <source>
        <dbReference type="PROSITE" id="PS50928"/>
    </source>
</evidence>
<dbReference type="Gene3D" id="1.10.3720.10">
    <property type="entry name" value="MetI-like"/>
    <property type="match status" value="1"/>
</dbReference>
<feature type="domain" description="ABC transmembrane type-1" evidence="9">
    <location>
        <begin position="90"/>
        <end position="281"/>
    </location>
</feature>
<dbReference type="GO" id="GO:0055085">
    <property type="term" value="P:transmembrane transport"/>
    <property type="evidence" value="ECO:0007669"/>
    <property type="project" value="InterPro"/>
</dbReference>
<dbReference type="InterPro" id="IPR000515">
    <property type="entry name" value="MetI-like"/>
</dbReference>
<evidence type="ECO:0000313" key="11">
    <source>
        <dbReference type="Proteomes" id="UP000436138"/>
    </source>
</evidence>
<dbReference type="PANTHER" id="PTHR43744:SF12">
    <property type="entry name" value="ABC TRANSPORTER PERMEASE PROTEIN MG189-RELATED"/>
    <property type="match status" value="1"/>
</dbReference>
<reference evidence="10 11" key="1">
    <citation type="submission" date="2019-12" db="EMBL/GenBank/DDBJ databases">
        <title>Streptomyces sp. strain T44 isolated from rhizosphere soil of Broussonetia papyrifera.</title>
        <authorList>
            <person name="Mo P."/>
        </authorList>
    </citation>
    <scope>NUCLEOTIDE SEQUENCE [LARGE SCALE GENOMIC DNA]</scope>
    <source>
        <strain evidence="10 11">T44</strain>
    </source>
</reference>
<feature type="region of interest" description="Disordered" evidence="8">
    <location>
        <begin position="1"/>
        <end position="24"/>
    </location>
</feature>
<keyword evidence="2 7" id="KW-0813">Transport</keyword>
<dbReference type="Proteomes" id="UP000436138">
    <property type="component" value="Chromosome"/>
</dbReference>
<dbReference type="KEGG" id="sbro:GQF42_02670"/>